<dbReference type="Pfam" id="PF14111">
    <property type="entry name" value="DUF4283"/>
    <property type="match status" value="1"/>
</dbReference>
<evidence type="ECO:0000313" key="3">
    <source>
        <dbReference type="Proteomes" id="UP000824120"/>
    </source>
</evidence>
<accession>A0A9J5YYP9</accession>
<protein>
    <recommendedName>
        <fullName evidence="1">DUF4283 domain-containing protein</fullName>
    </recommendedName>
</protein>
<proteinExistence type="predicted"/>
<dbReference type="OrthoDB" id="1002340at2759"/>
<evidence type="ECO:0000313" key="2">
    <source>
        <dbReference type="EMBL" id="KAG5605538.1"/>
    </source>
</evidence>
<dbReference type="AlphaFoldDB" id="A0A9J5YYP9"/>
<organism evidence="2 3">
    <name type="scientific">Solanum commersonii</name>
    <name type="common">Commerson's wild potato</name>
    <name type="synonym">Commerson's nightshade</name>
    <dbReference type="NCBI Taxonomy" id="4109"/>
    <lineage>
        <taxon>Eukaryota</taxon>
        <taxon>Viridiplantae</taxon>
        <taxon>Streptophyta</taxon>
        <taxon>Embryophyta</taxon>
        <taxon>Tracheophyta</taxon>
        <taxon>Spermatophyta</taxon>
        <taxon>Magnoliopsida</taxon>
        <taxon>eudicotyledons</taxon>
        <taxon>Gunneridae</taxon>
        <taxon>Pentapetalae</taxon>
        <taxon>asterids</taxon>
        <taxon>lamiids</taxon>
        <taxon>Solanales</taxon>
        <taxon>Solanaceae</taxon>
        <taxon>Solanoideae</taxon>
        <taxon>Solaneae</taxon>
        <taxon>Solanum</taxon>
    </lineage>
</organism>
<feature type="domain" description="DUF4283" evidence="1">
    <location>
        <begin position="70"/>
        <end position="141"/>
    </location>
</feature>
<dbReference type="InterPro" id="IPR025558">
    <property type="entry name" value="DUF4283"/>
</dbReference>
<name>A0A9J5YYP9_SOLCO</name>
<reference evidence="2 3" key="1">
    <citation type="submission" date="2020-09" db="EMBL/GenBank/DDBJ databases">
        <title>De no assembly of potato wild relative species, Solanum commersonii.</title>
        <authorList>
            <person name="Cho K."/>
        </authorList>
    </citation>
    <scope>NUCLEOTIDE SEQUENCE [LARGE SCALE GENOMIC DNA]</scope>
    <source>
        <strain evidence="2">LZ3.2</strain>
        <tissue evidence="2">Leaf</tissue>
    </source>
</reference>
<sequence length="151" mass="17482">MATISIGQPPTGEDLTLQKAKSLHKLNFLVTLRPKLLMAKPIPMEPITFLHGYSRVIWEDGEVEQMIIKENMEFVVIGKLIPKQCELKVECNIKLLSNMHILIRASCLEDYFNLLSKPTYYILHMGWAYLMRNLKWNLVFNQEGETSTTIE</sequence>
<gene>
    <name evidence="2" type="ORF">H5410_027030</name>
</gene>
<dbReference type="EMBL" id="JACXVP010000005">
    <property type="protein sequence ID" value="KAG5605538.1"/>
    <property type="molecule type" value="Genomic_DNA"/>
</dbReference>
<dbReference type="Proteomes" id="UP000824120">
    <property type="component" value="Chromosome 5"/>
</dbReference>
<comment type="caution">
    <text evidence="2">The sequence shown here is derived from an EMBL/GenBank/DDBJ whole genome shotgun (WGS) entry which is preliminary data.</text>
</comment>
<evidence type="ECO:0000259" key="1">
    <source>
        <dbReference type="Pfam" id="PF14111"/>
    </source>
</evidence>
<keyword evidence="3" id="KW-1185">Reference proteome</keyword>